<dbReference type="SUPFAM" id="SSF47616">
    <property type="entry name" value="GST C-terminal domain-like"/>
    <property type="match status" value="1"/>
</dbReference>
<dbReference type="PROSITE" id="PS50404">
    <property type="entry name" value="GST_NTER"/>
    <property type="match status" value="1"/>
</dbReference>
<name>A0A8J7QQL3_9BACT</name>
<dbReference type="PROSITE" id="PS50405">
    <property type="entry name" value="GST_CTER"/>
    <property type="match status" value="1"/>
</dbReference>
<dbReference type="SFLD" id="SFLDG00358">
    <property type="entry name" value="Main_(cytGST)"/>
    <property type="match status" value="1"/>
</dbReference>
<dbReference type="Proteomes" id="UP000664417">
    <property type="component" value="Unassembled WGS sequence"/>
</dbReference>
<evidence type="ECO:0000313" key="4">
    <source>
        <dbReference type="EMBL" id="MBO1323045.1"/>
    </source>
</evidence>
<evidence type="ECO:0000256" key="1">
    <source>
        <dbReference type="RuleBase" id="RU003494"/>
    </source>
</evidence>
<dbReference type="InterPro" id="IPR004045">
    <property type="entry name" value="Glutathione_S-Trfase_N"/>
</dbReference>
<reference evidence="4" key="1">
    <citation type="submission" date="2021-03" db="EMBL/GenBank/DDBJ databases">
        <authorList>
            <person name="Wang G."/>
        </authorList>
    </citation>
    <scope>NUCLEOTIDE SEQUENCE</scope>
    <source>
        <strain evidence="4">KCTC 12899</strain>
    </source>
</reference>
<keyword evidence="5" id="KW-1185">Reference proteome</keyword>
<dbReference type="InterPro" id="IPR036249">
    <property type="entry name" value="Thioredoxin-like_sf"/>
</dbReference>
<dbReference type="Pfam" id="PF00043">
    <property type="entry name" value="GST_C"/>
    <property type="match status" value="1"/>
</dbReference>
<feature type="domain" description="GST C-terminal" evidence="3">
    <location>
        <begin position="84"/>
        <end position="206"/>
    </location>
</feature>
<dbReference type="RefSeq" id="WP_207863017.1">
    <property type="nucleotide sequence ID" value="NZ_JAFREP010000048.1"/>
</dbReference>
<dbReference type="PANTHER" id="PTHR44051:SF2">
    <property type="entry name" value="HYPOTHETICAL GLUTATHIONE S-TRANSFERASE LIKE PROTEIN"/>
    <property type="match status" value="1"/>
</dbReference>
<dbReference type="InterPro" id="IPR004046">
    <property type="entry name" value="GST_C"/>
</dbReference>
<gene>
    <name evidence="4" type="ORF">J3U88_31560</name>
</gene>
<dbReference type="SUPFAM" id="SSF52833">
    <property type="entry name" value="Thioredoxin-like"/>
    <property type="match status" value="1"/>
</dbReference>
<organism evidence="4 5">
    <name type="scientific">Acanthopleuribacter pedis</name>
    <dbReference type="NCBI Taxonomy" id="442870"/>
    <lineage>
        <taxon>Bacteria</taxon>
        <taxon>Pseudomonadati</taxon>
        <taxon>Acidobacteriota</taxon>
        <taxon>Holophagae</taxon>
        <taxon>Acanthopleuribacterales</taxon>
        <taxon>Acanthopleuribacteraceae</taxon>
        <taxon>Acanthopleuribacter</taxon>
    </lineage>
</organism>
<dbReference type="InterPro" id="IPR040079">
    <property type="entry name" value="Glutathione_S-Trfase"/>
</dbReference>
<dbReference type="SFLD" id="SFLDS00019">
    <property type="entry name" value="Glutathione_Transferase_(cytos"/>
    <property type="match status" value="1"/>
</dbReference>
<comment type="similarity">
    <text evidence="1">Belongs to the GST superfamily.</text>
</comment>
<dbReference type="Gene3D" id="3.40.30.10">
    <property type="entry name" value="Glutaredoxin"/>
    <property type="match status" value="1"/>
</dbReference>
<dbReference type="PANTHER" id="PTHR44051">
    <property type="entry name" value="GLUTATHIONE S-TRANSFERASE-RELATED"/>
    <property type="match status" value="1"/>
</dbReference>
<dbReference type="EMBL" id="JAFREP010000048">
    <property type="protein sequence ID" value="MBO1323045.1"/>
    <property type="molecule type" value="Genomic_DNA"/>
</dbReference>
<dbReference type="SFLD" id="SFLDG01151">
    <property type="entry name" value="Main.2:_Nu-like"/>
    <property type="match status" value="1"/>
</dbReference>
<dbReference type="InterPro" id="IPR036282">
    <property type="entry name" value="Glutathione-S-Trfase_C_sf"/>
</dbReference>
<evidence type="ECO:0000259" key="2">
    <source>
        <dbReference type="PROSITE" id="PS50404"/>
    </source>
</evidence>
<dbReference type="Pfam" id="PF02798">
    <property type="entry name" value="GST_N"/>
    <property type="match status" value="1"/>
</dbReference>
<sequence length="206" mass="23217">MYQLYDYPTSGNGYKVALLLHQLDLSFRYLETDILAGEAQSPAFLARNPNGKIPVLITPEERVLSESNAILLYLAEGTPFLPTSREARFEVNQWLFWEQYSHEPYIATSRFWLHHPQSGSFQDKIAERRPGGLKALAMMENHLAKNDFMVGDGYSVADIALYAYTHKADEGGFALADYPAVSAWVARVAAQPRHITIEEKTNFTGT</sequence>
<comment type="caution">
    <text evidence="4">The sequence shown here is derived from an EMBL/GenBank/DDBJ whole genome shotgun (WGS) entry which is preliminary data.</text>
</comment>
<evidence type="ECO:0000259" key="3">
    <source>
        <dbReference type="PROSITE" id="PS50405"/>
    </source>
</evidence>
<dbReference type="InterPro" id="IPR010987">
    <property type="entry name" value="Glutathione-S-Trfase_C-like"/>
</dbReference>
<evidence type="ECO:0000313" key="5">
    <source>
        <dbReference type="Proteomes" id="UP000664417"/>
    </source>
</evidence>
<dbReference type="Gene3D" id="1.20.1050.10">
    <property type="match status" value="1"/>
</dbReference>
<protein>
    <submittedName>
        <fullName evidence="4">Glutathione S-transferase family protein</fullName>
    </submittedName>
</protein>
<accession>A0A8J7QQL3</accession>
<dbReference type="AlphaFoldDB" id="A0A8J7QQL3"/>
<feature type="domain" description="GST N-terminal" evidence="2">
    <location>
        <begin position="1"/>
        <end position="82"/>
    </location>
</feature>
<dbReference type="CDD" id="cd03056">
    <property type="entry name" value="GST_N_4"/>
    <property type="match status" value="1"/>
</dbReference>
<proteinExistence type="inferred from homology"/>